<evidence type="ECO:0000256" key="7">
    <source>
        <dbReference type="ARBA" id="ARBA00023054"/>
    </source>
</evidence>
<evidence type="ECO:0000256" key="2">
    <source>
        <dbReference type="ARBA" id="ARBA00022603"/>
    </source>
</evidence>
<dbReference type="InterPro" id="IPR007356">
    <property type="entry name" value="tRNA_m1G_MeTrfase_euk"/>
</dbReference>
<keyword evidence="2" id="KW-0489">Methyltransferase</keyword>
<comment type="caution">
    <text evidence="11">The sequence shown here is derived from an EMBL/GenBank/DDBJ whole genome shotgun (WGS) entry which is preliminary data.</text>
</comment>
<name>A0AAV4ETY9_9GAST</name>
<dbReference type="GO" id="GO:0005654">
    <property type="term" value="C:nucleoplasm"/>
    <property type="evidence" value="ECO:0007669"/>
    <property type="project" value="TreeGrafter"/>
</dbReference>
<keyword evidence="5" id="KW-0819">tRNA processing</keyword>
<comment type="subcellular location">
    <subcellularLocation>
        <location evidence="1">Mitochondrion</location>
    </subcellularLocation>
</comment>
<evidence type="ECO:0000256" key="3">
    <source>
        <dbReference type="ARBA" id="ARBA00022679"/>
    </source>
</evidence>
<dbReference type="InterPro" id="IPR025812">
    <property type="entry name" value="Trm10_C_MTase_dom"/>
</dbReference>
<keyword evidence="3" id="KW-0808">Transferase</keyword>
<dbReference type="GO" id="GO:0005739">
    <property type="term" value="C:mitochondrion"/>
    <property type="evidence" value="ECO:0007669"/>
    <property type="project" value="UniProtKB-SubCell"/>
</dbReference>
<sequence>MSGAVVSKFTQDIDLEKLKDEVRRESRATGQQLQLVDRVRQIVSQRCAETIANLDEDGKKKLRVLQLEHNFLYSEGHDIPNPDFMTNENWVEAMELSSKSQRLKYYLHLQRKFYQKKADQLKKAAHKEEVQNRAKQEIYEHGRLFMRVYDQTMRKWLNYRLAAAMKHGIPLVLDMDYVDLMRPQEQKNTAHQLHDMYCLNRSDPGQDPFHLYFTGCHPNNAILKLMQVKTQDSPFLLSTVTEKSYMDLFDKDKLVYLSPQGRQVMKEFDPEAVYIIGAFNDKATQKPVSYARAMEQGIRCQRLPLDEYVNWNQGTKNLTLDQMIRIMLDLKRKLPWKTAFRHIPQRKLR</sequence>
<keyword evidence="6" id="KW-0809">Transit peptide</keyword>
<dbReference type="Gene3D" id="3.40.1280.30">
    <property type="match status" value="1"/>
</dbReference>
<evidence type="ECO:0000313" key="12">
    <source>
        <dbReference type="Proteomes" id="UP000762676"/>
    </source>
</evidence>
<dbReference type="GO" id="GO:0000049">
    <property type="term" value="F:tRNA binding"/>
    <property type="evidence" value="ECO:0007669"/>
    <property type="project" value="TreeGrafter"/>
</dbReference>
<evidence type="ECO:0000259" key="10">
    <source>
        <dbReference type="PROSITE" id="PS51675"/>
    </source>
</evidence>
<dbReference type="PANTHER" id="PTHR13563">
    <property type="entry name" value="TRNA (GUANINE-9-) METHYLTRANSFERASE"/>
    <property type="match status" value="1"/>
</dbReference>
<evidence type="ECO:0000256" key="9">
    <source>
        <dbReference type="ARBA" id="ARBA00029803"/>
    </source>
</evidence>
<evidence type="ECO:0000256" key="5">
    <source>
        <dbReference type="ARBA" id="ARBA00022694"/>
    </source>
</evidence>
<evidence type="ECO:0000313" key="11">
    <source>
        <dbReference type="EMBL" id="GFR64439.1"/>
    </source>
</evidence>
<protein>
    <recommendedName>
        <fullName evidence="9">RNA (guanine-9-)-methyltransferase domain-containing protein 1</fullName>
    </recommendedName>
</protein>
<dbReference type="Proteomes" id="UP000762676">
    <property type="component" value="Unassembled WGS sequence"/>
</dbReference>
<keyword evidence="4" id="KW-0949">S-adenosyl-L-methionine</keyword>
<dbReference type="GO" id="GO:0097745">
    <property type="term" value="P:mitochondrial tRNA 5'-end processing"/>
    <property type="evidence" value="ECO:0007669"/>
    <property type="project" value="TreeGrafter"/>
</dbReference>
<dbReference type="GO" id="GO:0070131">
    <property type="term" value="P:positive regulation of mitochondrial translation"/>
    <property type="evidence" value="ECO:0007669"/>
    <property type="project" value="TreeGrafter"/>
</dbReference>
<evidence type="ECO:0000256" key="8">
    <source>
        <dbReference type="ARBA" id="ARBA00023128"/>
    </source>
</evidence>
<keyword evidence="12" id="KW-1185">Reference proteome</keyword>
<gene>
    <name evidence="11" type="ORF">ElyMa_003632000</name>
</gene>
<evidence type="ECO:0000256" key="4">
    <source>
        <dbReference type="ARBA" id="ARBA00022691"/>
    </source>
</evidence>
<dbReference type="AlphaFoldDB" id="A0AAV4ETY9"/>
<evidence type="ECO:0000256" key="1">
    <source>
        <dbReference type="ARBA" id="ARBA00004173"/>
    </source>
</evidence>
<dbReference type="GO" id="GO:0008168">
    <property type="term" value="F:methyltransferase activity"/>
    <property type="evidence" value="ECO:0007669"/>
    <property type="project" value="UniProtKB-KW"/>
</dbReference>
<accession>A0AAV4ETY9</accession>
<keyword evidence="8" id="KW-0496">Mitochondrion</keyword>
<dbReference type="InterPro" id="IPR028564">
    <property type="entry name" value="MT_TRM10-typ"/>
</dbReference>
<dbReference type="EMBL" id="BMAT01007443">
    <property type="protein sequence ID" value="GFR64439.1"/>
    <property type="molecule type" value="Genomic_DNA"/>
</dbReference>
<organism evidence="11 12">
    <name type="scientific">Elysia marginata</name>
    <dbReference type="NCBI Taxonomy" id="1093978"/>
    <lineage>
        <taxon>Eukaryota</taxon>
        <taxon>Metazoa</taxon>
        <taxon>Spiralia</taxon>
        <taxon>Lophotrochozoa</taxon>
        <taxon>Mollusca</taxon>
        <taxon>Gastropoda</taxon>
        <taxon>Heterobranchia</taxon>
        <taxon>Euthyneura</taxon>
        <taxon>Panpulmonata</taxon>
        <taxon>Sacoglossa</taxon>
        <taxon>Placobranchoidea</taxon>
        <taxon>Plakobranchidae</taxon>
        <taxon>Elysia</taxon>
    </lineage>
</organism>
<keyword evidence="7" id="KW-0175">Coiled coil</keyword>
<proteinExistence type="predicted"/>
<dbReference type="PANTHER" id="PTHR13563:SF5">
    <property type="entry name" value="TRNA METHYLTRANSFERASE 10 HOMOLOG C"/>
    <property type="match status" value="1"/>
</dbReference>
<dbReference type="InterPro" id="IPR038459">
    <property type="entry name" value="MT_TRM10-typ_sf"/>
</dbReference>
<dbReference type="PROSITE" id="PS51675">
    <property type="entry name" value="SAM_MT_TRM10"/>
    <property type="match status" value="1"/>
</dbReference>
<dbReference type="CDD" id="cd18102">
    <property type="entry name" value="Trm10_MRRP1"/>
    <property type="match status" value="1"/>
</dbReference>
<feature type="domain" description="SAM-dependent MTase TRM10-type" evidence="10">
    <location>
        <begin position="157"/>
        <end position="349"/>
    </location>
</feature>
<evidence type="ECO:0000256" key="6">
    <source>
        <dbReference type="ARBA" id="ARBA00022946"/>
    </source>
</evidence>
<reference evidence="11 12" key="1">
    <citation type="journal article" date="2021" name="Elife">
        <title>Chloroplast acquisition without the gene transfer in kleptoplastic sea slugs, Plakobranchus ocellatus.</title>
        <authorList>
            <person name="Maeda T."/>
            <person name="Takahashi S."/>
            <person name="Yoshida T."/>
            <person name="Shimamura S."/>
            <person name="Takaki Y."/>
            <person name="Nagai Y."/>
            <person name="Toyoda A."/>
            <person name="Suzuki Y."/>
            <person name="Arimoto A."/>
            <person name="Ishii H."/>
            <person name="Satoh N."/>
            <person name="Nishiyama T."/>
            <person name="Hasebe M."/>
            <person name="Maruyama T."/>
            <person name="Minagawa J."/>
            <person name="Obokata J."/>
            <person name="Shigenobu S."/>
        </authorList>
    </citation>
    <scope>NUCLEOTIDE SEQUENCE [LARGE SCALE GENOMIC DNA]</scope>
</reference>
<dbReference type="GO" id="GO:0032259">
    <property type="term" value="P:methylation"/>
    <property type="evidence" value="ECO:0007669"/>
    <property type="project" value="UniProtKB-KW"/>
</dbReference>